<dbReference type="AlphaFoldDB" id="A0A846YUV4"/>
<comment type="caution">
    <text evidence="1">The sequence shown here is derived from an EMBL/GenBank/DDBJ whole genome shotgun (WGS) entry which is preliminary data.</text>
</comment>
<sequence length="120" mass="12919">MKHAILPREHMNLTVRTMQVGESGFAPMSALGYDEGGRAWLAGSARVGGESAFSPVEPLIGVNRDESGLVVVVLPSQKFDYVKIDYLDQDSELIEVAEVHVAGKSGVLLAPRDVLKSAIR</sequence>
<evidence type="ECO:0000313" key="1">
    <source>
        <dbReference type="EMBL" id="NKY60779.1"/>
    </source>
</evidence>
<accession>A0A846YUV4</accession>
<reference evidence="1 2" key="1">
    <citation type="submission" date="2020-04" db="EMBL/GenBank/DDBJ databases">
        <title>MicrobeNet Type strains.</title>
        <authorList>
            <person name="Nicholson A.C."/>
        </authorList>
    </citation>
    <scope>NUCLEOTIDE SEQUENCE [LARGE SCALE GENOMIC DNA]</scope>
    <source>
        <strain evidence="1 2">JCM 3332</strain>
    </source>
</reference>
<organism evidence="1 2">
    <name type="scientific">Nocardia flavorosea</name>
    <dbReference type="NCBI Taxonomy" id="53429"/>
    <lineage>
        <taxon>Bacteria</taxon>
        <taxon>Bacillati</taxon>
        <taxon>Actinomycetota</taxon>
        <taxon>Actinomycetes</taxon>
        <taxon>Mycobacteriales</taxon>
        <taxon>Nocardiaceae</taxon>
        <taxon>Nocardia</taxon>
    </lineage>
</organism>
<dbReference type="EMBL" id="JAAXOT010000028">
    <property type="protein sequence ID" value="NKY60779.1"/>
    <property type="molecule type" value="Genomic_DNA"/>
</dbReference>
<gene>
    <name evidence="1" type="ORF">HGA15_32515</name>
</gene>
<name>A0A846YUV4_9NOCA</name>
<proteinExistence type="predicted"/>
<protein>
    <submittedName>
        <fullName evidence="1">Uncharacterized protein</fullName>
    </submittedName>
</protein>
<dbReference type="Proteomes" id="UP000570678">
    <property type="component" value="Unassembled WGS sequence"/>
</dbReference>
<evidence type="ECO:0000313" key="2">
    <source>
        <dbReference type="Proteomes" id="UP000570678"/>
    </source>
</evidence>
<keyword evidence="2" id="KW-1185">Reference proteome</keyword>
<dbReference type="RefSeq" id="WP_157117147.1">
    <property type="nucleotide sequence ID" value="NZ_JAAXOT010000028.1"/>
</dbReference>